<dbReference type="SUPFAM" id="SSF48403">
    <property type="entry name" value="Ankyrin repeat"/>
    <property type="match status" value="1"/>
</dbReference>
<organism evidence="1 2">
    <name type="scientific">Chaetoceros tenuissimus</name>
    <dbReference type="NCBI Taxonomy" id="426638"/>
    <lineage>
        <taxon>Eukaryota</taxon>
        <taxon>Sar</taxon>
        <taxon>Stramenopiles</taxon>
        <taxon>Ochrophyta</taxon>
        <taxon>Bacillariophyta</taxon>
        <taxon>Coscinodiscophyceae</taxon>
        <taxon>Chaetocerotophycidae</taxon>
        <taxon>Chaetocerotales</taxon>
        <taxon>Chaetocerotaceae</taxon>
        <taxon>Chaetoceros</taxon>
    </lineage>
</organism>
<dbReference type="AlphaFoldDB" id="A0AAD3H8Z5"/>
<dbReference type="InterPro" id="IPR036770">
    <property type="entry name" value="Ankyrin_rpt-contain_sf"/>
</dbReference>
<reference evidence="1 2" key="1">
    <citation type="journal article" date="2021" name="Sci. Rep.">
        <title>The genome of the diatom Chaetoceros tenuissimus carries an ancient integrated fragment of an extant virus.</title>
        <authorList>
            <person name="Hongo Y."/>
            <person name="Kimura K."/>
            <person name="Takaki Y."/>
            <person name="Yoshida Y."/>
            <person name="Baba S."/>
            <person name="Kobayashi G."/>
            <person name="Nagasaki K."/>
            <person name="Hano T."/>
            <person name="Tomaru Y."/>
        </authorList>
    </citation>
    <scope>NUCLEOTIDE SEQUENCE [LARGE SCALE GENOMIC DNA]</scope>
    <source>
        <strain evidence="1 2">NIES-3715</strain>
    </source>
</reference>
<dbReference type="Proteomes" id="UP001054902">
    <property type="component" value="Unassembled WGS sequence"/>
</dbReference>
<gene>
    <name evidence="1" type="ORF">CTEN210_11528</name>
</gene>
<evidence type="ECO:0000313" key="2">
    <source>
        <dbReference type="Proteomes" id="UP001054902"/>
    </source>
</evidence>
<name>A0AAD3H8Z5_9STRA</name>
<dbReference type="Gene3D" id="1.25.40.20">
    <property type="entry name" value="Ankyrin repeat-containing domain"/>
    <property type="match status" value="1"/>
</dbReference>
<dbReference type="EMBL" id="BLLK01000047">
    <property type="protein sequence ID" value="GFH55052.1"/>
    <property type="molecule type" value="Genomic_DNA"/>
</dbReference>
<proteinExistence type="predicted"/>
<accession>A0AAD3H8Z5</accession>
<comment type="caution">
    <text evidence="1">The sequence shown here is derived from an EMBL/GenBank/DDBJ whole genome shotgun (WGS) entry which is preliminary data.</text>
</comment>
<protein>
    <submittedName>
        <fullName evidence="1">Uncharacterized protein</fullName>
    </submittedName>
</protein>
<keyword evidence="2" id="KW-1185">Reference proteome</keyword>
<sequence>MPSQIFSLPDDVFYNMLLFVDQPLSVARVICTQIAPLSSDTTNLVSNTSTLWDFVLGGYYSTESGVSSPSAYRARTQRRTSKRLRRTTAKEDVIHAHFNLRDQTEMALQEVAEMAISKTPKPLSLARLRGILTNYGPTININQRSAIGGTFLVDCCRARCVKESAILACVKELIEKYGANPNIPATEGNTYNRVNKNKSKHNTLPCLVVAASRGMPTIVKYLLDNTTASIEEMGTSRFRLYMNPKKSVCGTYTALSFAEKMKEAEIENGATNQQLPSLLKCIKLLNNAQARMMKED</sequence>
<evidence type="ECO:0000313" key="1">
    <source>
        <dbReference type="EMBL" id="GFH55052.1"/>
    </source>
</evidence>